<protein>
    <submittedName>
        <fullName evidence="1">Uncharacterized protein</fullName>
    </submittedName>
</protein>
<name>A0AAV7HCC7_DENCH</name>
<keyword evidence="2" id="KW-1185">Reference proteome</keyword>
<comment type="caution">
    <text evidence="1">The sequence shown here is derived from an EMBL/GenBank/DDBJ whole genome shotgun (WGS) entry which is preliminary data.</text>
</comment>
<dbReference type="AlphaFoldDB" id="A0AAV7HCC7"/>
<dbReference type="EMBL" id="JAGFBR010000006">
    <property type="protein sequence ID" value="KAH0465775.1"/>
    <property type="molecule type" value="Genomic_DNA"/>
</dbReference>
<reference evidence="1 2" key="1">
    <citation type="journal article" date="2021" name="Hortic Res">
        <title>Chromosome-scale assembly of the Dendrobium chrysotoxum genome enhances the understanding of orchid evolution.</title>
        <authorList>
            <person name="Zhang Y."/>
            <person name="Zhang G.Q."/>
            <person name="Zhang D."/>
            <person name="Liu X.D."/>
            <person name="Xu X.Y."/>
            <person name="Sun W.H."/>
            <person name="Yu X."/>
            <person name="Zhu X."/>
            <person name="Wang Z.W."/>
            <person name="Zhao X."/>
            <person name="Zhong W.Y."/>
            <person name="Chen H."/>
            <person name="Yin W.L."/>
            <person name="Huang T."/>
            <person name="Niu S.C."/>
            <person name="Liu Z.J."/>
        </authorList>
    </citation>
    <scope>NUCLEOTIDE SEQUENCE [LARGE SCALE GENOMIC DNA]</scope>
    <source>
        <strain evidence="1">Lindl</strain>
    </source>
</reference>
<proteinExistence type="predicted"/>
<dbReference type="Proteomes" id="UP000775213">
    <property type="component" value="Unassembled WGS sequence"/>
</dbReference>
<organism evidence="1 2">
    <name type="scientific">Dendrobium chrysotoxum</name>
    <name type="common">Orchid</name>
    <dbReference type="NCBI Taxonomy" id="161865"/>
    <lineage>
        <taxon>Eukaryota</taxon>
        <taxon>Viridiplantae</taxon>
        <taxon>Streptophyta</taxon>
        <taxon>Embryophyta</taxon>
        <taxon>Tracheophyta</taxon>
        <taxon>Spermatophyta</taxon>
        <taxon>Magnoliopsida</taxon>
        <taxon>Liliopsida</taxon>
        <taxon>Asparagales</taxon>
        <taxon>Orchidaceae</taxon>
        <taxon>Epidendroideae</taxon>
        <taxon>Malaxideae</taxon>
        <taxon>Dendrobiinae</taxon>
        <taxon>Dendrobium</taxon>
    </lineage>
</organism>
<accession>A0AAV7HCC7</accession>
<sequence length="73" mass="7924">MASKKVSSAAPKSFLATHKKFAYRHKASGSAGSAIAARLKYSSALHIKLLQKHFDRRGDWTIGNKVVVIDVNG</sequence>
<evidence type="ECO:0000313" key="2">
    <source>
        <dbReference type="Proteomes" id="UP000775213"/>
    </source>
</evidence>
<gene>
    <name evidence="1" type="ORF">IEQ34_005878</name>
</gene>
<evidence type="ECO:0000313" key="1">
    <source>
        <dbReference type="EMBL" id="KAH0465775.1"/>
    </source>
</evidence>